<feature type="coiled-coil region" evidence="5">
    <location>
        <begin position="261"/>
        <end position="288"/>
    </location>
</feature>
<dbReference type="Proteomes" id="UP000809243">
    <property type="component" value="Unassembled WGS sequence"/>
</dbReference>
<dbReference type="PANTHER" id="PTHR42778:SF1">
    <property type="entry name" value="2-AMINOETHYLPHOSPHONATE--PYRUVATE TRANSAMINASE"/>
    <property type="match status" value="1"/>
</dbReference>
<proteinExistence type="predicted"/>
<evidence type="ECO:0000256" key="5">
    <source>
        <dbReference type="SAM" id="Coils"/>
    </source>
</evidence>
<evidence type="ECO:0000313" key="7">
    <source>
        <dbReference type="EMBL" id="MBN2066912.1"/>
    </source>
</evidence>
<dbReference type="InterPro" id="IPR015421">
    <property type="entry name" value="PyrdxlP-dep_Trfase_major"/>
</dbReference>
<comment type="cofactor">
    <cofactor evidence="1">
        <name>pyridoxal 5'-phosphate</name>
        <dbReference type="ChEBI" id="CHEBI:597326"/>
    </cofactor>
</comment>
<dbReference type="PANTHER" id="PTHR42778">
    <property type="entry name" value="2-AMINOETHYLPHOSPHONATE--PYRUVATE TRANSAMINASE"/>
    <property type="match status" value="1"/>
</dbReference>
<dbReference type="Pfam" id="PF00266">
    <property type="entry name" value="Aminotran_5"/>
    <property type="match status" value="1"/>
</dbReference>
<dbReference type="SUPFAM" id="SSF53383">
    <property type="entry name" value="PLP-dependent transferases"/>
    <property type="match status" value="1"/>
</dbReference>
<dbReference type="EMBL" id="JAFGDB010000006">
    <property type="protein sequence ID" value="MBN2066912.1"/>
    <property type="molecule type" value="Genomic_DNA"/>
</dbReference>
<evidence type="ECO:0000256" key="3">
    <source>
        <dbReference type="ARBA" id="ARBA00022679"/>
    </source>
</evidence>
<protein>
    <submittedName>
        <fullName evidence="7">Alanine--glyoxylate aminotransferase family protein</fullName>
    </submittedName>
</protein>
<feature type="domain" description="Aminotransferase class V" evidence="6">
    <location>
        <begin position="27"/>
        <end position="328"/>
    </location>
</feature>
<evidence type="ECO:0000259" key="6">
    <source>
        <dbReference type="Pfam" id="PF00266"/>
    </source>
</evidence>
<dbReference type="AlphaFoldDB" id="A0A938YRV4"/>
<gene>
    <name evidence="7" type="ORF">JW744_00410</name>
</gene>
<evidence type="ECO:0000313" key="8">
    <source>
        <dbReference type="Proteomes" id="UP000809243"/>
    </source>
</evidence>
<dbReference type="Gene3D" id="3.40.640.10">
    <property type="entry name" value="Type I PLP-dependent aspartate aminotransferase-like (Major domain)"/>
    <property type="match status" value="1"/>
</dbReference>
<evidence type="ECO:0000256" key="2">
    <source>
        <dbReference type="ARBA" id="ARBA00022576"/>
    </source>
</evidence>
<dbReference type="PIRSF" id="PIRSF000524">
    <property type="entry name" value="SPT"/>
    <property type="match status" value="1"/>
</dbReference>
<keyword evidence="5" id="KW-0175">Coiled coil</keyword>
<name>A0A938YRV4_9ARCH</name>
<reference evidence="7" key="1">
    <citation type="submission" date="2021-01" db="EMBL/GenBank/DDBJ databases">
        <title>Active Sulfur Cycling in an Early Earth Analoge.</title>
        <authorList>
            <person name="Hahn C.R."/>
            <person name="Youssef N.H."/>
            <person name="Elshahed M."/>
        </authorList>
    </citation>
    <scope>NUCLEOTIDE SEQUENCE</scope>
    <source>
        <strain evidence="7">Zod_Metabat.1151</strain>
    </source>
</reference>
<accession>A0A938YRV4</accession>
<sequence length="373" mass="42068">MKKDHLFISGPVNIEENVRKAVAEYKDIGHREPEFVELLKQIRKKLLKVFRANKKEYSALVFTGSGTSAMEAVMAANIHRGKKALIISNGSFGERFAEIAKVHKIPYKHLKYKWGEPIKTGKVESTLKKDKKIEAITLTHNETSVAIMNPVHEIGLLAKKYKKIFIVDSISTVGGEPVNVVKDHIDFATGTAAKALQAMPVLGIVCAKKAAIKKIRDILPRCFYLDLIKHYEYEEKHNQTPFTPAIPLFVALNKALDNLLKEGVKNRIQKYKQNAKMLRKGLQKLGMEFCLPEELRSNIVAYVMIPKGVKYKKLHKTLKKNGFVIYPGKGPLTGKAMHIANIGTVNKKTISQFLEVMEKAIHKKTQSKLRTCQ</sequence>
<comment type="caution">
    <text evidence="7">The sequence shown here is derived from an EMBL/GenBank/DDBJ whole genome shotgun (WGS) entry which is preliminary data.</text>
</comment>
<organism evidence="7 8">
    <name type="scientific">Candidatus Iainarchaeum sp</name>
    <dbReference type="NCBI Taxonomy" id="3101447"/>
    <lineage>
        <taxon>Archaea</taxon>
        <taxon>Candidatus Iainarchaeota</taxon>
        <taxon>Candidatus Iainarchaeia</taxon>
        <taxon>Candidatus Iainarchaeales</taxon>
        <taxon>Candidatus Iainarchaeaceae</taxon>
        <taxon>Candidatus Iainarchaeum</taxon>
    </lineage>
</organism>
<keyword evidence="2 7" id="KW-0032">Aminotransferase</keyword>
<keyword evidence="3" id="KW-0808">Transferase</keyword>
<dbReference type="InterPro" id="IPR015424">
    <property type="entry name" value="PyrdxlP-dep_Trfase"/>
</dbReference>
<dbReference type="InterPro" id="IPR015422">
    <property type="entry name" value="PyrdxlP-dep_Trfase_small"/>
</dbReference>
<dbReference type="Gene3D" id="3.90.1150.10">
    <property type="entry name" value="Aspartate Aminotransferase, domain 1"/>
    <property type="match status" value="1"/>
</dbReference>
<evidence type="ECO:0000256" key="1">
    <source>
        <dbReference type="ARBA" id="ARBA00001933"/>
    </source>
</evidence>
<dbReference type="InterPro" id="IPR000192">
    <property type="entry name" value="Aminotrans_V_dom"/>
</dbReference>
<dbReference type="InterPro" id="IPR024169">
    <property type="entry name" value="SP_NH2Trfase/AEP_transaminase"/>
</dbReference>
<dbReference type="GO" id="GO:0008483">
    <property type="term" value="F:transaminase activity"/>
    <property type="evidence" value="ECO:0007669"/>
    <property type="project" value="UniProtKB-KW"/>
</dbReference>
<keyword evidence="4" id="KW-0663">Pyridoxal phosphate</keyword>
<evidence type="ECO:0000256" key="4">
    <source>
        <dbReference type="ARBA" id="ARBA00022898"/>
    </source>
</evidence>